<comment type="similarity">
    <text evidence="1">Belongs to the LysR transcriptional regulatory family.</text>
</comment>
<dbReference type="RefSeq" id="WP_213358961.1">
    <property type="nucleotide sequence ID" value="NZ_BSFM01000002.1"/>
</dbReference>
<keyword evidence="5" id="KW-0804">Transcription</keyword>
<dbReference type="Proteomes" id="UP001143330">
    <property type="component" value="Unassembled WGS sequence"/>
</dbReference>
<evidence type="ECO:0000256" key="3">
    <source>
        <dbReference type="ARBA" id="ARBA00023015"/>
    </source>
</evidence>
<dbReference type="InterPro" id="IPR005119">
    <property type="entry name" value="LysR_subst-bd"/>
</dbReference>
<evidence type="ECO:0000313" key="7">
    <source>
        <dbReference type="EMBL" id="GLK82343.1"/>
    </source>
</evidence>
<dbReference type="PANTHER" id="PTHR30118:SF15">
    <property type="entry name" value="TRANSCRIPTIONAL REGULATORY PROTEIN"/>
    <property type="match status" value="1"/>
</dbReference>
<protein>
    <submittedName>
        <fullName evidence="7">LysR family transcriptional regulator</fullName>
    </submittedName>
</protein>
<dbReference type="PANTHER" id="PTHR30118">
    <property type="entry name" value="HTH-TYPE TRANSCRIPTIONAL REGULATOR LEUO-RELATED"/>
    <property type="match status" value="1"/>
</dbReference>
<evidence type="ECO:0000313" key="8">
    <source>
        <dbReference type="Proteomes" id="UP001143330"/>
    </source>
</evidence>
<reference evidence="7" key="1">
    <citation type="journal article" date="2014" name="Int. J. Syst. Evol. Microbiol.">
        <title>Complete genome sequence of Corynebacterium casei LMG S-19264T (=DSM 44701T), isolated from a smear-ripened cheese.</title>
        <authorList>
            <consortium name="US DOE Joint Genome Institute (JGI-PGF)"/>
            <person name="Walter F."/>
            <person name="Albersmeier A."/>
            <person name="Kalinowski J."/>
            <person name="Ruckert C."/>
        </authorList>
    </citation>
    <scope>NUCLEOTIDE SEQUENCE</scope>
    <source>
        <strain evidence="7">VKM B-2789</strain>
    </source>
</reference>
<keyword evidence="4" id="KW-0238">DNA-binding</keyword>
<sequence>MNLRSLDLNLLVVLDALLDEAHVGRAAERVGLSQPAASAALQRCRHVFRDALLERGRGVMRLTPRAQALRAPLKSLLAEVATLVDTAPVPLHELRQTLRIVMTDYPALFVLAPLAARLRDTAPGLDLVVQPWLSADAARRALAEGSADLAVSVFAPGEDGLGYEHLLDEHYVVAMRPDHPAAAGFDRQLWLASPHIVVSGRGERTTPVDEELARRGLARRVGLVVPGFQMVPILLRQTDMMALLPSRVAAAEAGLVTFPPPVPVPGFPLHLAWHRRRAGDVGLRHVAGLLAELLRATRPMD</sequence>
<dbReference type="CDD" id="cd08417">
    <property type="entry name" value="PBP2_Nitroaromatics_like"/>
    <property type="match status" value="1"/>
</dbReference>
<feature type="domain" description="HTH lysR-type" evidence="6">
    <location>
        <begin position="6"/>
        <end position="63"/>
    </location>
</feature>
<dbReference type="Gene3D" id="1.10.10.10">
    <property type="entry name" value="Winged helix-like DNA-binding domain superfamily/Winged helix DNA-binding domain"/>
    <property type="match status" value="1"/>
</dbReference>
<dbReference type="Pfam" id="PF03466">
    <property type="entry name" value="LysR_substrate"/>
    <property type="match status" value="1"/>
</dbReference>
<dbReference type="InterPro" id="IPR050389">
    <property type="entry name" value="LysR-type_TF"/>
</dbReference>
<dbReference type="PROSITE" id="PS50931">
    <property type="entry name" value="HTH_LYSR"/>
    <property type="match status" value="1"/>
</dbReference>
<comment type="caution">
    <text evidence="7">The sequence shown here is derived from an EMBL/GenBank/DDBJ whole genome shotgun (WGS) entry which is preliminary data.</text>
</comment>
<proteinExistence type="inferred from homology"/>
<dbReference type="GO" id="GO:0003700">
    <property type="term" value="F:DNA-binding transcription factor activity"/>
    <property type="evidence" value="ECO:0007669"/>
    <property type="project" value="InterPro"/>
</dbReference>
<keyword evidence="2" id="KW-0536">Nodulation</keyword>
<reference evidence="7" key="2">
    <citation type="submission" date="2023-01" db="EMBL/GenBank/DDBJ databases">
        <authorList>
            <person name="Sun Q."/>
            <person name="Evtushenko L."/>
        </authorList>
    </citation>
    <scope>NUCLEOTIDE SEQUENCE</scope>
    <source>
        <strain evidence="7">VKM B-2789</strain>
    </source>
</reference>
<organism evidence="7 8">
    <name type="scientific">Ancylobacter defluvii</name>
    <dbReference type="NCBI Taxonomy" id="1282440"/>
    <lineage>
        <taxon>Bacteria</taxon>
        <taxon>Pseudomonadati</taxon>
        <taxon>Pseudomonadota</taxon>
        <taxon>Alphaproteobacteria</taxon>
        <taxon>Hyphomicrobiales</taxon>
        <taxon>Xanthobacteraceae</taxon>
        <taxon>Ancylobacter</taxon>
    </lineage>
</organism>
<gene>
    <name evidence="7" type="ORF">GCM10017653_04120</name>
</gene>
<accession>A0A9W6JVW2</accession>
<dbReference type="EMBL" id="BSFM01000002">
    <property type="protein sequence ID" value="GLK82343.1"/>
    <property type="molecule type" value="Genomic_DNA"/>
</dbReference>
<evidence type="ECO:0000256" key="4">
    <source>
        <dbReference type="ARBA" id="ARBA00023125"/>
    </source>
</evidence>
<dbReference type="Pfam" id="PF00126">
    <property type="entry name" value="HTH_1"/>
    <property type="match status" value="1"/>
</dbReference>
<evidence type="ECO:0000256" key="2">
    <source>
        <dbReference type="ARBA" id="ARBA00022458"/>
    </source>
</evidence>
<evidence type="ECO:0000256" key="1">
    <source>
        <dbReference type="ARBA" id="ARBA00009437"/>
    </source>
</evidence>
<dbReference type="SUPFAM" id="SSF46785">
    <property type="entry name" value="Winged helix' DNA-binding domain"/>
    <property type="match status" value="1"/>
</dbReference>
<dbReference type="InterPro" id="IPR036388">
    <property type="entry name" value="WH-like_DNA-bd_sf"/>
</dbReference>
<dbReference type="SUPFAM" id="SSF53850">
    <property type="entry name" value="Periplasmic binding protein-like II"/>
    <property type="match status" value="1"/>
</dbReference>
<dbReference type="InterPro" id="IPR036390">
    <property type="entry name" value="WH_DNA-bd_sf"/>
</dbReference>
<evidence type="ECO:0000256" key="5">
    <source>
        <dbReference type="ARBA" id="ARBA00023163"/>
    </source>
</evidence>
<keyword evidence="8" id="KW-1185">Reference proteome</keyword>
<dbReference type="InterPro" id="IPR037402">
    <property type="entry name" value="YidZ_PBP2"/>
</dbReference>
<dbReference type="GO" id="GO:0003677">
    <property type="term" value="F:DNA binding"/>
    <property type="evidence" value="ECO:0007669"/>
    <property type="project" value="UniProtKB-KW"/>
</dbReference>
<dbReference type="InterPro" id="IPR000847">
    <property type="entry name" value="LysR_HTH_N"/>
</dbReference>
<dbReference type="Gene3D" id="3.40.190.10">
    <property type="entry name" value="Periplasmic binding protein-like II"/>
    <property type="match status" value="2"/>
</dbReference>
<name>A0A9W6JVW2_9HYPH</name>
<evidence type="ECO:0000259" key="6">
    <source>
        <dbReference type="PROSITE" id="PS50931"/>
    </source>
</evidence>
<dbReference type="AlphaFoldDB" id="A0A9W6JVW2"/>
<keyword evidence="3" id="KW-0805">Transcription regulation</keyword>